<comment type="caution">
    <text evidence="1">The sequence shown here is derived from an EMBL/GenBank/DDBJ whole genome shotgun (WGS) entry which is preliminary data.</text>
</comment>
<sequence length="139" mass="15696">MNRRTFEHLVTRMVAKIPGEFLAEVRNLSFQVETWADAETLAEVGFDDPRDLLGYYRGVPLDERTHDYTGLPDVITIYQGAVENYRDETSESIGKIVRETIIHELAHYFGFSEEQMDVIEALWAEASDGLAVKPGAGES</sequence>
<dbReference type="CDD" id="cd12952">
    <property type="entry name" value="MMP_ACEL2062"/>
    <property type="match status" value="1"/>
</dbReference>
<dbReference type="SUPFAM" id="SSF55486">
    <property type="entry name" value="Metalloproteases ('zincins'), catalytic domain"/>
    <property type="match status" value="1"/>
</dbReference>
<keyword evidence="2" id="KW-1185">Reference proteome</keyword>
<dbReference type="RefSeq" id="WP_092057875.1">
    <property type="nucleotide sequence ID" value="NZ_FOJJ01000038.1"/>
</dbReference>
<dbReference type="OrthoDB" id="9806895at2"/>
<organism evidence="1 2">
    <name type="scientific">Trichloromonas acetexigens</name>
    <dbReference type="NCBI Taxonomy" id="38815"/>
    <lineage>
        <taxon>Bacteria</taxon>
        <taxon>Pseudomonadati</taxon>
        <taxon>Thermodesulfobacteriota</taxon>
        <taxon>Desulfuromonadia</taxon>
        <taxon>Desulfuromonadales</taxon>
        <taxon>Trichloromonadaceae</taxon>
        <taxon>Trichloromonas</taxon>
    </lineage>
</organism>
<dbReference type="Pfam" id="PF06262">
    <property type="entry name" value="Zincin_1"/>
    <property type="match status" value="1"/>
</dbReference>
<name>A0A550JD25_9BACT</name>
<dbReference type="EMBL" id="VJVV01000006">
    <property type="protein sequence ID" value="TRO81148.1"/>
    <property type="molecule type" value="Genomic_DNA"/>
</dbReference>
<proteinExistence type="predicted"/>
<dbReference type="InterPro" id="IPR010428">
    <property type="entry name" value="Zincin_1"/>
</dbReference>
<evidence type="ECO:0000313" key="1">
    <source>
        <dbReference type="EMBL" id="TRO81148.1"/>
    </source>
</evidence>
<dbReference type="AlphaFoldDB" id="A0A550JD25"/>
<dbReference type="Gene3D" id="3.30.2010.20">
    <property type="match status" value="1"/>
</dbReference>
<accession>A0A550JD25</accession>
<protein>
    <submittedName>
        <fullName evidence="1">Metallopeptidase family protein</fullName>
    </submittedName>
</protein>
<dbReference type="Proteomes" id="UP000317155">
    <property type="component" value="Unassembled WGS sequence"/>
</dbReference>
<evidence type="ECO:0000313" key="2">
    <source>
        <dbReference type="Proteomes" id="UP000317155"/>
    </source>
</evidence>
<dbReference type="InterPro" id="IPR038555">
    <property type="entry name" value="Zincin_1_sf"/>
</dbReference>
<gene>
    <name evidence="1" type="ORF">FL622_09575</name>
</gene>
<reference evidence="1 2" key="1">
    <citation type="submission" date="2019-07" db="EMBL/GenBank/DDBJ databases">
        <title>Insights of Desulfuromonas acetexigens electromicrobiology.</title>
        <authorList>
            <person name="Katuri K."/>
            <person name="Sapireddy V."/>
            <person name="Shaw D.R."/>
            <person name="Saikaly P."/>
        </authorList>
    </citation>
    <scope>NUCLEOTIDE SEQUENCE [LARGE SCALE GENOMIC DNA]</scope>
    <source>
        <strain evidence="1 2">2873</strain>
    </source>
</reference>